<feature type="domain" description="VOC" evidence="1">
    <location>
        <begin position="5"/>
        <end position="143"/>
    </location>
</feature>
<dbReference type="RefSeq" id="WP_197160514.1">
    <property type="nucleotide sequence ID" value="NZ_JADZGI010000001.1"/>
</dbReference>
<proteinExistence type="predicted"/>
<dbReference type="EMBL" id="JADZGI010000001">
    <property type="protein sequence ID" value="MBH0111849.1"/>
    <property type="molecule type" value="Genomic_DNA"/>
</dbReference>
<dbReference type="PROSITE" id="PS51819">
    <property type="entry name" value="VOC"/>
    <property type="match status" value="1"/>
</dbReference>
<keyword evidence="3" id="KW-1185">Reference proteome</keyword>
<comment type="caution">
    <text evidence="2">The sequence shown here is derived from an EMBL/GenBank/DDBJ whole genome shotgun (WGS) entry which is preliminary data.</text>
</comment>
<accession>A0A931MJW5</accession>
<dbReference type="Proteomes" id="UP000617634">
    <property type="component" value="Unassembled WGS sequence"/>
</dbReference>
<dbReference type="InterPro" id="IPR029068">
    <property type="entry name" value="Glyas_Bleomycin-R_OHBP_Dase"/>
</dbReference>
<dbReference type="SUPFAM" id="SSF54593">
    <property type="entry name" value="Glyoxalase/Bleomycin resistance protein/Dihydroxybiphenyl dioxygenase"/>
    <property type="match status" value="1"/>
</dbReference>
<dbReference type="AlphaFoldDB" id="A0A931MJW5"/>
<reference evidence="2" key="1">
    <citation type="submission" date="2020-11" db="EMBL/GenBank/DDBJ databases">
        <title>Novosphingobium aureum sp. nov., a marine bacterium isolated from sediment of a salt flat.</title>
        <authorList>
            <person name="Yoo Y."/>
            <person name="Kim J.-J."/>
        </authorList>
    </citation>
    <scope>NUCLEOTIDE SEQUENCE</scope>
    <source>
        <strain evidence="2">YJ-S2-02</strain>
    </source>
</reference>
<sequence>MRDRRIFQEAYFVNDVEASARRWADELGAGPFFLVREQGTDFFSYRGTPTEARVSYAFGYLGDMMIQLIEQHDDLASIYRDMFAPGEEGFHHIGYLVSDFAAERERLLGLGYELATELAVDGVNAAYFDTRSLNGVFTEIHGDPPHMLGLFEVWRRLHQLRREELPPVMNIADMPLYQMAEPVPLRSGETAVEASRSYSIF</sequence>
<evidence type="ECO:0000259" key="1">
    <source>
        <dbReference type="PROSITE" id="PS51819"/>
    </source>
</evidence>
<gene>
    <name evidence="2" type="ORF">I5E68_02645</name>
</gene>
<evidence type="ECO:0000313" key="2">
    <source>
        <dbReference type="EMBL" id="MBH0111849.1"/>
    </source>
</evidence>
<dbReference type="Pfam" id="PF13669">
    <property type="entry name" value="Glyoxalase_4"/>
    <property type="match status" value="1"/>
</dbReference>
<dbReference type="Gene3D" id="3.10.180.10">
    <property type="entry name" value="2,3-Dihydroxybiphenyl 1,2-Dioxygenase, domain 1"/>
    <property type="match status" value="1"/>
</dbReference>
<evidence type="ECO:0000313" key="3">
    <source>
        <dbReference type="Proteomes" id="UP000617634"/>
    </source>
</evidence>
<organism evidence="2 3">
    <name type="scientific">Novosphingobium aureum</name>
    <dbReference type="NCBI Taxonomy" id="2792964"/>
    <lineage>
        <taxon>Bacteria</taxon>
        <taxon>Pseudomonadati</taxon>
        <taxon>Pseudomonadota</taxon>
        <taxon>Alphaproteobacteria</taxon>
        <taxon>Sphingomonadales</taxon>
        <taxon>Sphingomonadaceae</taxon>
        <taxon>Novosphingobium</taxon>
    </lineage>
</organism>
<dbReference type="InterPro" id="IPR037523">
    <property type="entry name" value="VOC_core"/>
</dbReference>
<name>A0A931MJW5_9SPHN</name>
<protein>
    <submittedName>
        <fullName evidence="2">VOC family protein</fullName>
    </submittedName>
</protein>